<proteinExistence type="predicted"/>
<evidence type="ECO:0000313" key="2">
    <source>
        <dbReference type="Proteomes" id="UP000235584"/>
    </source>
</evidence>
<organism evidence="1 2">
    <name type="scientific">Bacteriovorax stolpii</name>
    <name type="common">Bdellovibrio stolpii</name>
    <dbReference type="NCBI Taxonomy" id="960"/>
    <lineage>
        <taxon>Bacteria</taxon>
        <taxon>Pseudomonadati</taxon>
        <taxon>Bdellovibrionota</taxon>
        <taxon>Bacteriovoracia</taxon>
        <taxon>Bacteriovoracales</taxon>
        <taxon>Bacteriovoracaceae</taxon>
        <taxon>Bacteriovorax</taxon>
    </lineage>
</organism>
<dbReference type="RefSeq" id="WP_102243134.1">
    <property type="nucleotide sequence ID" value="NZ_SNXP01000009.1"/>
</dbReference>
<name>A0A2K9NQQ9_BACTC</name>
<dbReference type="KEGG" id="bsto:C0V70_06900"/>
<accession>A0A2K9NQQ9</accession>
<gene>
    <name evidence="1" type="ORF">C0V70_06900</name>
</gene>
<sequence length="219" mass="24325">MKYTMKQTIAASLLFVSASAFAANGELVLNTETTFNPSHTNRFSFMLGVNPSLTKAADMSSFNFSYGKKLENFWADANVMMTKGLFNKFSANNATATGATDDQLAEQENTLTSIGLGIGRETRYAQTLLPFDYIYELMAANLTYNIYKEDFSGKSFSGPGLMAKFSVYKRFNDYFSAGAHFNYNLAVVKRSQENDTETSSQRSLTLGFLTMGVDLSFYL</sequence>
<keyword evidence="2" id="KW-1185">Reference proteome</keyword>
<dbReference type="AlphaFoldDB" id="A0A2K9NQQ9"/>
<evidence type="ECO:0000313" key="1">
    <source>
        <dbReference type="EMBL" id="AUN97841.1"/>
    </source>
</evidence>
<dbReference type="EMBL" id="CP025704">
    <property type="protein sequence ID" value="AUN97841.1"/>
    <property type="molecule type" value="Genomic_DNA"/>
</dbReference>
<reference evidence="1 2" key="1">
    <citation type="submission" date="2018-01" db="EMBL/GenBank/DDBJ databases">
        <title>Complete genome sequence of Bacteriovorax stolpii DSM12778.</title>
        <authorList>
            <person name="Tang B."/>
            <person name="Chang J."/>
        </authorList>
    </citation>
    <scope>NUCLEOTIDE SEQUENCE [LARGE SCALE GENOMIC DNA]</scope>
    <source>
        <strain evidence="1 2">DSM 12778</strain>
    </source>
</reference>
<protein>
    <submittedName>
        <fullName evidence="1">Uncharacterized protein</fullName>
    </submittedName>
</protein>
<dbReference type="Proteomes" id="UP000235584">
    <property type="component" value="Chromosome"/>
</dbReference>